<dbReference type="eggNOG" id="COG2226">
    <property type="taxonomic scope" value="Bacteria"/>
</dbReference>
<protein>
    <recommendedName>
        <fullName evidence="3">Methyltransferase</fullName>
    </recommendedName>
</protein>
<accession>F7NKD1</accession>
<gene>
    <name evidence="1" type="ORF">ALO_12721</name>
</gene>
<evidence type="ECO:0000313" key="1">
    <source>
        <dbReference type="EMBL" id="EGO63572.1"/>
    </source>
</evidence>
<comment type="caution">
    <text evidence="1">The sequence shown here is derived from an EMBL/GenBank/DDBJ whole genome shotgun (WGS) entry which is preliminary data.</text>
</comment>
<dbReference type="InterPro" id="IPR029063">
    <property type="entry name" value="SAM-dependent_MTases_sf"/>
</dbReference>
<dbReference type="OrthoDB" id="8781114at2"/>
<evidence type="ECO:0008006" key="3">
    <source>
        <dbReference type="Google" id="ProtNLM"/>
    </source>
</evidence>
<dbReference type="AlphaFoldDB" id="F7NKD1"/>
<dbReference type="EMBL" id="AFGF01000107">
    <property type="protein sequence ID" value="EGO63572.1"/>
    <property type="molecule type" value="Genomic_DNA"/>
</dbReference>
<evidence type="ECO:0000313" key="2">
    <source>
        <dbReference type="Proteomes" id="UP000003240"/>
    </source>
</evidence>
<dbReference type="CDD" id="cd02440">
    <property type="entry name" value="AdoMet_MTases"/>
    <property type="match status" value="1"/>
</dbReference>
<dbReference type="Proteomes" id="UP000003240">
    <property type="component" value="Unassembled WGS sequence"/>
</dbReference>
<proteinExistence type="predicted"/>
<sequence>MQKKILDACCGSRMFWFDRAEPHTVYVDNRETIDTLCDGRQLIVKPDIIADFRNLPFPDNSFYLVVFDPPHLIRGGEKGWMVKKYGKLTGNWRDDIKTGFSECMRVLKPNGTLIFKWNEEQIPQKEVLQAIGHKPLFGDRRTKTHWMTFMKFDAEIERGKDGRQPTCE</sequence>
<reference evidence="1 2" key="1">
    <citation type="journal article" date="2011" name="EMBO J.">
        <title>Structural diversity of bacterial flagellar motors.</title>
        <authorList>
            <person name="Chen S."/>
            <person name="Beeby M."/>
            <person name="Murphy G.E."/>
            <person name="Leadbetter J.R."/>
            <person name="Hendrixson D.R."/>
            <person name="Briegel A."/>
            <person name="Li Z."/>
            <person name="Shi J."/>
            <person name="Tocheva E.I."/>
            <person name="Muller A."/>
            <person name="Dobro M.J."/>
            <person name="Jensen G.J."/>
        </authorList>
    </citation>
    <scope>NUCLEOTIDE SEQUENCE [LARGE SCALE GENOMIC DNA]</scope>
    <source>
        <strain evidence="1 2">DSM 6540</strain>
    </source>
</reference>
<dbReference type="STRING" id="1009370.ALO_12721"/>
<dbReference type="REBASE" id="646993">
    <property type="entry name" value="M.Alo6540ORF12721P"/>
</dbReference>
<dbReference type="SUPFAM" id="SSF53335">
    <property type="entry name" value="S-adenosyl-L-methionine-dependent methyltransferases"/>
    <property type="match status" value="1"/>
</dbReference>
<keyword evidence="2" id="KW-1185">Reference proteome</keyword>
<dbReference type="Gene3D" id="3.40.50.150">
    <property type="entry name" value="Vaccinia Virus protein VP39"/>
    <property type="match status" value="1"/>
</dbReference>
<organism evidence="1 2">
    <name type="scientific">Acetonema longum DSM 6540</name>
    <dbReference type="NCBI Taxonomy" id="1009370"/>
    <lineage>
        <taxon>Bacteria</taxon>
        <taxon>Bacillati</taxon>
        <taxon>Bacillota</taxon>
        <taxon>Negativicutes</taxon>
        <taxon>Acetonemataceae</taxon>
        <taxon>Acetonema</taxon>
    </lineage>
</organism>
<dbReference type="RefSeq" id="WP_004096229.1">
    <property type="nucleotide sequence ID" value="NZ_AFGF01000107.1"/>
</dbReference>
<name>F7NKD1_9FIRM</name>